<feature type="domain" description="Glycosyl transferase family 1" evidence="2">
    <location>
        <begin position="236"/>
        <end position="384"/>
    </location>
</feature>
<accession>A0A1T4WQ70</accession>
<dbReference type="GO" id="GO:0016757">
    <property type="term" value="F:glycosyltransferase activity"/>
    <property type="evidence" value="ECO:0007669"/>
    <property type="project" value="InterPro"/>
</dbReference>
<evidence type="ECO:0000313" key="3">
    <source>
        <dbReference type="EMBL" id="SKA79504.1"/>
    </source>
</evidence>
<keyword evidence="4" id="KW-1185">Reference proteome</keyword>
<dbReference type="EMBL" id="FUYH01000003">
    <property type="protein sequence ID" value="SKA79504.1"/>
    <property type="molecule type" value="Genomic_DNA"/>
</dbReference>
<dbReference type="GO" id="GO:0009103">
    <property type="term" value="P:lipopolysaccharide biosynthetic process"/>
    <property type="evidence" value="ECO:0007669"/>
    <property type="project" value="TreeGrafter"/>
</dbReference>
<dbReference type="Gene3D" id="3.40.50.2000">
    <property type="entry name" value="Glycogen Phosphorylase B"/>
    <property type="match status" value="2"/>
</dbReference>
<protein>
    <submittedName>
        <fullName evidence="3">Glycosyl transferases group 1</fullName>
    </submittedName>
</protein>
<gene>
    <name evidence="3" type="ORF">SAMN05443428_10378</name>
</gene>
<dbReference type="InterPro" id="IPR001296">
    <property type="entry name" value="Glyco_trans_1"/>
</dbReference>
<proteinExistence type="predicted"/>
<sequence length="416" mass="48684">MIDYDKIRFDNFNKRINILAQEFYNKDIILEINRAIIDEDYEKADICKMKLELLNINYKKIEVESLKTKEKFDIAYLLPHNIQTGGLKVILNQANLLSERGHRVTLYSHLPKMEWFKTNCSYIQVKEDVELYRAVYPCDIVIAGYYDLIVDALMTLAPLKYYLSQGDFYIFEWEEIEPLIRNTAYTAYNLPVRILTVSNVMQRKIKDIFKRNSVKIPNAVDNNVFYPVKKRITLPFKILIVGSDSLKFKGHDDIIRALYELKEEGYLFKISWATQTIPSKIYYNGKLNIQYSISPTQDELSRLYRESDIYVSGSYYEAFSLPPLEAMSSGCCVVTSDNEGVKEYAIHNKNCIMYERGNIRDLKDKLKILFRSPALRRRLILNGINTAKNYCLGKSIDLLEEEFKKSKNNLIYYVAE</sequence>
<evidence type="ECO:0000313" key="4">
    <source>
        <dbReference type="Proteomes" id="UP000190105"/>
    </source>
</evidence>
<dbReference type="CDD" id="cd03801">
    <property type="entry name" value="GT4_PimA-like"/>
    <property type="match status" value="1"/>
</dbReference>
<dbReference type="RefSeq" id="WP_078695545.1">
    <property type="nucleotide sequence ID" value="NZ_FUYH01000003.1"/>
</dbReference>
<dbReference type="Proteomes" id="UP000190105">
    <property type="component" value="Unassembled WGS sequence"/>
</dbReference>
<dbReference type="SUPFAM" id="SSF53756">
    <property type="entry name" value="UDP-Glycosyltransferase/glycogen phosphorylase"/>
    <property type="match status" value="1"/>
</dbReference>
<evidence type="ECO:0000259" key="2">
    <source>
        <dbReference type="Pfam" id="PF00534"/>
    </source>
</evidence>
<dbReference type="OrthoDB" id="525353at2"/>
<keyword evidence="1 3" id="KW-0808">Transferase</keyword>
<evidence type="ECO:0000256" key="1">
    <source>
        <dbReference type="ARBA" id="ARBA00022679"/>
    </source>
</evidence>
<dbReference type="PANTHER" id="PTHR46401">
    <property type="entry name" value="GLYCOSYLTRANSFERASE WBBK-RELATED"/>
    <property type="match status" value="1"/>
</dbReference>
<dbReference type="AlphaFoldDB" id="A0A1T4WQ70"/>
<reference evidence="4" key="1">
    <citation type="submission" date="2017-02" db="EMBL/GenBank/DDBJ databases">
        <authorList>
            <person name="Varghese N."/>
            <person name="Submissions S."/>
        </authorList>
    </citation>
    <scope>NUCLEOTIDE SEQUENCE [LARGE SCALE GENOMIC DNA]</scope>
    <source>
        <strain evidence="4">USBA 833</strain>
    </source>
</reference>
<dbReference type="PANTHER" id="PTHR46401:SF2">
    <property type="entry name" value="GLYCOSYLTRANSFERASE WBBK-RELATED"/>
    <property type="match status" value="1"/>
</dbReference>
<dbReference type="STRING" id="1147123.SAMN05443428_10378"/>
<organism evidence="3 4">
    <name type="scientific">Caloramator quimbayensis</name>
    <dbReference type="NCBI Taxonomy" id="1147123"/>
    <lineage>
        <taxon>Bacteria</taxon>
        <taxon>Bacillati</taxon>
        <taxon>Bacillota</taxon>
        <taxon>Clostridia</taxon>
        <taxon>Eubacteriales</taxon>
        <taxon>Clostridiaceae</taxon>
        <taxon>Caloramator</taxon>
    </lineage>
</organism>
<name>A0A1T4WQ70_9CLOT</name>
<dbReference type="Pfam" id="PF00534">
    <property type="entry name" value="Glycos_transf_1"/>
    <property type="match status" value="1"/>
</dbReference>